<dbReference type="Pfam" id="PF07690">
    <property type="entry name" value="MFS_1"/>
    <property type="match status" value="1"/>
</dbReference>
<keyword evidence="4" id="KW-1003">Cell membrane</keyword>
<keyword evidence="3" id="KW-0813">Transport</keyword>
<dbReference type="OrthoDB" id="9812221at2"/>
<evidence type="ECO:0000313" key="10">
    <source>
        <dbReference type="EMBL" id="EKF75351.1"/>
    </source>
</evidence>
<dbReference type="PRINTS" id="PR01036">
    <property type="entry name" value="TCRTETB"/>
</dbReference>
<gene>
    <name evidence="10" type="ORF">A11A3_03304</name>
</gene>
<feature type="transmembrane region" description="Helical" evidence="8">
    <location>
        <begin position="196"/>
        <end position="213"/>
    </location>
</feature>
<evidence type="ECO:0000256" key="4">
    <source>
        <dbReference type="ARBA" id="ARBA00022475"/>
    </source>
</evidence>
<feature type="transmembrane region" description="Helical" evidence="8">
    <location>
        <begin position="76"/>
        <end position="95"/>
    </location>
</feature>
<dbReference type="NCBIfam" id="TIGR00711">
    <property type="entry name" value="efflux_EmrB"/>
    <property type="match status" value="1"/>
</dbReference>
<dbReference type="GO" id="GO:0022857">
    <property type="term" value="F:transmembrane transporter activity"/>
    <property type="evidence" value="ECO:0007669"/>
    <property type="project" value="InterPro"/>
</dbReference>
<keyword evidence="5 8" id="KW-0812">Transmembrane</keyword>
<proteinExistence type="inferred from homology"/>
<evidence type="ECO:0000256" key="6">
    <source>
        <dbReference type="ARBA" id="ARBA00022989"/>
    </source>
</evidence>
<feature type="transmembrane region" description="Helical" evidence="8">
    <location>
        <begin position="329"/>
        <end position="350"/>
    </location>
</feature>
<dbReference type="PANTHER" id="PTHR42718:SF9">
    <property type="entry name" value="MAJOR FACILITATOR SUPERFAMILY MULTIDRUG TRANSPORTER MFSC"/>
    <property type="match status" value="1"/>
</dbReference>
<dbReference type="AlphaFoldDB" id="L0WE95"/>
<comment type="subcellular location">
    <subcellularLocation>
        <location evidence="1">Cell membrane</location>
        <topology evidence="1">Multi-pass membrane protein</topology>
    </subcellularLocation>
</comment>
<evidence type="ECO:0000256" key="5">
    <source>
        <dbReference type="ARBA" id="ARBA00022692"/>
    </source>
</evidence>
<feature type="transmembrane region" description="Helical" evidence="8">
    <location>
        <begin position="263"/>
        <end position="284"/>
    </location>
</feature>
<feature type="transmembrane region" description="Helical" evidence="8">
    <location>
        <begin position="162"/>
        <end position="184"/>
    </location>
</feature>
<dbReference type="InterPro" id="IPR036259">
    <property type="entry name" value="MFS_trans_sf"/>
</dbReference>
<dbReference type="STRING" id="1177179.A11A3_03304"/>
<feature type="transmembrane region" description="Helical" evidence="8">
    <location>
        <begin position="296"/>
        <end position="317"/>
    </location>
</feature>
<protein>
    <submittedName>
        <fullName evidence="10">EmrB/QacA subfamily drug resistance transporter</fullName>
    </submittedName>
</protein>
<name>L0WE95_9GAMM</name>
<feature type="transmembrane region" description="Helical" evidence="8">
    <location>
        <begin position="101"/>
        <end position="123"/>
    </location>
</feature>
<keyword evidence="6 8" id="KW-1133">Transmembrane helix</keyword>
<dbReference type="Proteomes" id="UP000010164">
    <property type="component" value="Unassembled WGS sequence"/>
</dbReference>
<organism evidence="10 11">
    <name type="scientific">Alcanivorax hongdengensis A-11-3</name>
    <dbReference type="NCBI Taxonomy" id="1177179"/>
    <lineage>
        <taxon>Bacteria</taxon>
        <taxon>Pseudomonadati</taxon>
        <taxon>Pseudomonadota</taxon>
        <taxon>Gammaproteobacteria</taxon>
        <taxon>Oceanospirillales</taxon>
        <taxon>Alcanivoracaceae</taxon>
        <taxon>Alcanivorax</taxon>
    </lineage>
</organism>
<dbReference type="eggNOG" id="COG2814">
    <property type="taxonomic scope" value="Bacteria"/>
</dbReference>
<evidence type="ECO:0000256" key="3">
    <source>
        <dbReference type="ARBA" id="ARBA00022448"/>
    </source>
</evidence>
<dbReference type="SUPFAM" id="SSF103473">
    <property type="entry name" value="MFS general substrate transporter"/>
    <property type="match status" value="1"/>
</dbReference>
<feature type="transmembrane region" description="Helical" evidence="8">
    <location>
        <begin position="225"/>
        <end position="242"/>
    </location>
</feature>
<feature type="transmembrane region" description="Helical" evidence="8">
    <location>
        <begin position="362"/>
        <end position="381"/>
    </location>
</feature>
<reference evidence="10 11" key="1">
    <citation type="journal article" date="2012" name="J. Bacteriol.">
        <title>Genome Sequence of the Alkane-Degrading Bacterium Alcanivorax hongdengensis Type Strain A-11-3.</title>
        <authorList>
            <person name="Lai Q."/>
            <person name="Shao Z."/>
        </authorList>
    </citation>
    <scope>NUCLEOTIDE SEQUENCE [LARGE SCALE GENOMIC DNA]</scope>
    <source>
        <strain evidence="10 11">A-11-3</strain>
    </source>
</reference>
<dbReference type="PATRIC" id="fig|1177179.3.peg.660"/>
<evidence type="ECO:0000256" key="8">
    <source>
        <dbReference type="SAM" id="Phobius"/>
    </source>
</evidence>
<evidence type="ECO:0000256" key="2">
    <source>
        <dbReference type="ARBA" id="ARBA00008537"/>
    </source>
</evidence>
<sequence length="513" mass="55895">MPRINDQRLVIVSTMLATIMQAIDTTIANVALPHMQGSLSASSDQITWVLTSYIVSAAIMTPAVGFVAGRIGRRQLFLFSVAGFTVASGLCGLSQSLDEMVLFRILQGVFGASLVPLSQAVLLDGYPVHKHGQAMAIWGMGVMVGPILGPTLGGWLTEWYSWRWVFYINLPFGLLAFAGIWLSVKETETRKVRFDVLGFALLGLAIGALQLMLDRGEQAKWFDSIEIQLEALVAMLCFYLFVVHSLTRKDPFVDLELFRDRNFVTGLVFIFVVGIILLATMALLPPFLQQWKDYPAVTTGLVLAPRGFGSLFSMMLVGRLMRTRLDPRLPVVAGLGFVTASLYLMTGFTLEVTQAELVWTGILQGLGLGLVFVPASALTYATLAPRLRTDGTALFSLSRNLGSSVGISIMTAMLTRNLWINQQQLGERLNLGALASQHLPGASELGGLPATVYHTVAAQAAEISYVNDFRLLMWINLLAIPLVFLLKNTNKARAESEETVADRAPAEPAAPGR</sequence>
<feature type="transmembrane region" description="Helical" evidence="8">
    <location>
        <begin position="469"/>
        <end position="486"/>
    </location>
</feature>
<evidence type="ECO:0000313" key="11">
    <source>
        <dbReference type="Proteomes" id="UP000010164"/>
    </source>
</evidence>
<keyword evidence="7 8" id="KW-0472">Membrane</keyword>
<dbReference type="CDD" id="cd17503">
    <property type="entry name" value="MFS_LmrB_MDR_like"/>
    <property type="match status" value="1"/>
</dbReference>
<dbReference type="EMBL" id="AMRJ01000003">
    <property type="protein sequence ID" value="EKF75351.1"/>
    <property type="molecule type" value="Genomic_DNA"/>
</dbReference>
<evidence type="ECO:0000256" key="7">
    <source>
        <dbReference type="ARBA" id="ARBA00023136"/>
    </source>
</evidence>
<keyword evidence="11" id="KW-1185">Reference proteome</keyword>
<feature type="transmembrane region" description="Helical" evidence="8">
    <location>
        <begin position="401"/>
        <end position="420"/>
    </location>
</feature>
<feature type="transmembrane region" description="Helical" evidence="8">
    <location>
        <begin position="46"/>
        <end position="69"/>
    </location>
</feature>
<dbReference type="RefSeq" id="WP_008927847.1">
    <property type="nucleotide sequence ID" value="NZ_AMRJ01000003.1"/>
</dbReference>
<feature type="domain" description="Major facilitator superfamily (MFS) profile" evidence="9">
    <location>
        <begin position="10"/>
        <end position="491"/>
    </location>
</feature>
<dbReference type="InterPro" id="IPR004638">
    <property type="entry name" value="EmrB-like"/>
</dbReference>
<dbReference type="Gene3D" id="1.20.1250.20">
    <property type="entry name" value="MFS general substrate transporter like domains"/>
    <property type="match status" value="1"/>
</dbReference>
<comment type="caution">
    <text evidence="10">The sequence shown here is derived from an EMBL/GenBank/DDBJ whole genome shotgun (WGS) entry which is preliminary data.</text>
</comment>
<dbReference type="PANTHER" id="PTHR42718">
    <property type="entry name" value="MAJOR FACILITATOR SUPERFAMILY MULTIDRUG TRANSPORTER MFSC"/>
    <property type="match status" value="1"/>
</dbReference>
<dbReference type="InterPro" id="IPR011701">
    <property type="entry name" value="MFS"/>
</dbReference>
<comment type="similarity">
    <text evidence="2">Belongs to the major facilitator superfamily. EmrB family.</text>
</comment>
<evidence type="ECO:0000256" key="1">
    <source>
        <dbReference type="ARBA" id="ARBA00004651"/>
    </source>
</evidence>
<dbReference type="PROSITE" id="PS50850">
    <property type="entry name" value="MFS"/>
    <property type="match status" value="1"/>
</dbReference>
<evidence type="ECO:0000259" key="9">
    <source>
        <dbReference type="PROSITE" id="PS50850"/>
    </source>
</evidence>
<dbReference type="Gene3D" id="1.20.1720.10">
    <property type="entry name" value="Multidrug resistance protein D"/>
    <property type="match status" value="1"/>
</dbReference>
<dbReference type="GO" id="GO:0005886">
    <property type="term" value="C:plasma membrane"/>
    <property type="evidence" value="ECO:0007669"/>
    <property type="project" value="UniProtKB-SubCell"/>
</dbReference>
<dbReference type="InterPro" id="IPR020846">
    <property type="entry name" value="MFS_dom"/>
</dbReference>
<accession>L0WE95</accession>
<feature type="transmembrane region" description="Helical" evidence="8">
    <location>
        <begin position="135"/>
        <end position="156"/>
    </location>
</feature>